<organism evidence="1 2">
    <name type="scientific">Yersinia bercovieri ATCC 43970</name>
    <dbReference type="NCBI Taxonomy" id="349968"/>
    <lineage>
        <taxon>Bacteria</taxon>
        <taxon>Pseudomonadati</taxon>
        <taxon>Pseudomonadota</taxon>
        <taxon>Gammaproteobacteria</taxon>
        <taxon>Enterobacterales</taxon>
        <taxon>Yersiniaceae</taxon>
        <taxon>Yersinia</taxon>
    </lineage>
</organism>
<keyword evidence="2" id="KW-1185">Reference proteome</keyword>
<comment type="caution">
    <text evidence="1">The sequence shown here is derived from an EMBL/GenBank/DDBJ whole genome shotgun (WGS) entry which is preliminary data.</text>
</comment>
<sequence length="41" mass="4632">MITEFMELSLVAANVGSPEWNAGRSPQLQVHLQLIWVCHPE</sequence>
<evidence type="ECO:0000313" key="2">
    <source>
        <dbReference type="Proteomes" id="UP000010319"/>
    </source>
</evidence>
<protein>
    <submittedName>
        <fullName evidence="1">Uncharacterized protein</fullName>
    </submittedName>
</protein>
<reference evidence="1" key="1">
    <citation type="submission" date="2008-12" db="EMBL/GenBank/DDBJ databases">
        <title>Annotation of the Yersinia bercovieri ATCC 43970 genome.</title>
        <authorList>
            <person name="Read T.D."/>
            <person name="Akmal A."/>
            <person name="Bishop-Lilly K."/>
            <person name="Chen P.E."/>
            <person name="Cook C."/>
            <person name="Kiley M.P."/>
            <person name="Lentz S."/>
            <person name="Mateczun A."/>
            <person name="Nagarajan N."/>
            <person name="Nolan N."/>
            <person name="Osborne B.I."/>
            <person name="Pop M."/>
            <person name="Sozhamannan S."/>
            <person name="Stewart A.C."/>
            <person name="Sulakvelidze A."/>
            <person name="Thomason B."/>
            <person name="Willner K."/>
            <person name="Zwick M.E."/>
        </authorList>
    </citation>
    <scope>NUCLEOTIDE SEQUENCE [LARGE SCALE GENOMIC DNA]</scope>
    <source>
        <strain evidence="1">ATCC 43970</strain>
    </source>
</reference>
<dbReference type="EMBL" id="AALC02000117">
    <property type="protein sequence ID" value="EEQ04743.1"/>
    <property type="molecule type" value="Genomic_DNA"/>
</dbReference>
<accession>A0ABP2DX06</accession>
<name>A0ABP2DX06_YERBE</name>
<gene>
    <name evidence="1" type="ORF">yberc0001_38990</name>
</gene>
<evidence type="ECO:0000313" key="1">
    <source>
        <dbReference type="EMBL" id="EEQ04743.1"/>
    </source>
</evidence>
<proteinExistence type="predicted"/>
<dbReference type="Proteomes" id="UP000010319">
    <property type="component" value="Unassembled WGS sequence"/>
</dbReference>